<dbReference type="STRING" id="1481914.JCM19241_3073"/>
<name>A0A0B8QEK8_9VIBR</name>
<dbReference type="InterPro" id="IPR047879">
    <property type="entry name" value="YjiT"/>
</dbReference>
<dbReference type="AlphaFoldDB" id="A0A0B8QEK8"/>
<proteinExistence type="predicted"/>
<reference evidence="1 2" key="1">
    <citation type="submission" date="2015-01" db="EMBL/GenBank/DDBJ databases">
        <title>Vibrio sp. C94 JCM 19241 whole genome shotgun sequence.</title>
        <authorList>
            <person name="Sawabe T."/>
            <person name="Meirelles P."/>
            <person name="Feng G."/>
            <person name="Sayaka M."/>
            <person name="Hattori M."/>
            <person name="Ohkuma M."/>
        </authorList>
    </citation>
    <scope>NUCLEOTIDE SEQUENCE [LARGE SCALE GENOMIC DNA]</scope>
    <source>
        <strain evidence="2">JCM 19241</strain>
    </source>
</reference>
<reference evidence="1 2" key="2">
    <citation type="submission" date="2015-01" db="EMBL/GenBank/DDBJ databases">
        <authorList>
            <consortium name="NBRP consortium"/>
            <person name="Sawabe T."/>
            <person name="Meirelles P."/>
            <person name="Feng G."/>
            <person name="Sayaka M."/>
            <person name="Hattori M."/>
            <person name="Ohkuma M."/>
        </authorList>
    </citation>
    <scope>NUCLEOTIDE SEQUENCE [LARGE SCALE GENOMIC DNA]</scope>
    <source>
        <strain evidence="2">JCM 19241</strain>
    </source>
</reference>
<evidence type="ECO:0000313" key="1">
    <source>
        <dbReference type="EMBL" id="GAM73618.1"/>
    </source>
</evidence>
<accession>A0A0B8QEK8</accession>
<gene>
    <name evidence="1" type="ORF">JCM19241_3073</name>
</gene>
<dbReference type="Proteomes" id="UP000031666">
    <property type="component" value="Unassembled WGS sequence"/>
</dbReference>
<dbReference type="NCBIfam" id="NF038336">
    <property type="entry name" value="YjiT_fam"/>
    <property type="match status" value="1"/>
</dbReference>
<evidence type="ECO:0000313" key="2">
    <source>
        <dbReference type="Proteomes" id="UP000031666"/>
    </source>
</evidence>
<organism evidence="1 2">
    <name type="scientific">Vibrio ishigakensis</name>
    <dbReference type="NCBI Taxonomy" id="1481914"/>
    <lineage>
        <taxon>Bacteria</taxon>
        <taxon>Pseudomonadati</taxon>
        <taxon>Pseudomonadota</taxon>
        <taxon>Gammaproteobacteria</taxon>
        <taxon>Vibrionales</taxon>
        <taxon>Vibrionaceae</taxon>
        <taxon>Vibrio</taxon>
    </lineage>
</organism>
<dbReference type="EMBL" id="BBSC01000001">
    <property type="protein sequence ID" value="GAM73618.1"/>
    <property type="molecule type" value="Genomic_DNA"/>
</dbReference>
<comment type="caution">
    <text evidence="1">The sequence shown here is derived from an EMBL/GenBank/DDBJ whole genome shotgun (WGS) entry which is preliminary data.</text>
</comment>
<protein>
    <submittedName>
        <fullName evidence="1">Uncharacterized protein</fullName>
    </submittedName>
</protein>
<sequence>MPLKLLTDTEKQTHFRSALRGIMASHESLETFGINIEGVTRQFVSRLPEVFQKETSIKTISNLVDNLMKLVSRYSLNEQDQPASYLNNQLPNWREVFPFPLETNSGTNLLDSLLYEASEEVKRKVVRREQRLSCQHFMSQVNQSINTELLFPKQLQFESSDISGTRVELGIFEAEKQIASLGGSYFKVDGGKCLLRMPKSQALVKRNKVQSELYLKVTQAGSVLAEYVFPNSSLALGESPVGFIRKNQRLEYVGQSSFTTKQSKLLVVLPFESELNCISGDFEYLDKSFQDFSVIDLSGLLEVSCNGDNYRLESGAKIPFADSFEFFGQQLAYSTKPAQAYIELPKVKHTEDIEGFVPQANLYVDGVLANSINNADKFGVRTLSLKNSDGHTLTRKRAGILPRDFSITTRSGVLPTEGCIHVNSQQPFIVNVAGQDISFVREKSESGCQLYVKAQGKPPARITLQIQPSLLAQPIEVTVPFPAKGALGYDSNDNPLEQDLYLDNLLGSRLYLFSEEGRPTQYKVSLVLKETRSPSSTRNAPRFDWSYTVDSKPLELSLFSLKEKIDLLLSLSDSLDATVEVQVSTGGSSDIYRVWQYKGELEFIEERGIVRLADTNVTGDISPVLVCLSQPENAIPLKPKLDTSGIDLGDFELPSFVYDTGPWLVVPSSESQISFRAKFLVGGAEKMKAQYSAEESVTSLSKAVVLYHPRFNPTTIDSVVEQMSTDFNHKGWGFVQVLYKKYSHLPLETFEVWKAIAKNPQAVAMAAFKFDMAEDFLDALETAFPIFWAFIPVQCWKKAREEVTNHFSKLLPSEELVETVVDGYLDKLSSYTQLYDQDYLALIKSDEIPELHPKLMMQMLIQGVWLQELMRSHSSDDNWPKTLGHELNSWFSDIEEKPCELVVPNSYQYAVAFLPIYAAAVSAGVAEADSIFRFNNYNCFYIKQIRAFDSEWFEPLYRYSLQYFLQNKKG</sequence>